<reference evidence="3" key="1">
    <citation type="submission" date="2017-01" db="EMBL/GenBank/DDBJ databases">
        <authorList>
            <person name="Varghese N."/>
            <person name="Submissions S."/>
        </authorList>
    </citation>
    <scope>NUCLEOTIDE SEQUENCE [LARGE SCALE GENOMIC DNA]</scope>
    <source>
        <strain evidence="3">DSM 21054</strain>
    </source>
</reference>
<feature type="domain" description="PKD" evidence="1">
    <location>
        <begin position="1044"/>
        <end position="1086"/>
    </location>
</feature>
<name>A0A173MIB7_9BACT</name>
<dbReference type="RefSeq" id="WP_234993486.1">
    <property type="nucleotide sequence ID" value="NZ_FTOR01000002.1"/>
</dbReference>
<gene>
    <name evidence="2" type="ORF">SAMN05421788_102216</name>
</gene>
<dbReference type="CDD" id="cd00146">
    <property type="entry name" value="PKD"/>
    <property type="match status" value="3"/>
</dbReference>
<feature type="domain" description="PKD" evidence="1">
    <location>
        <begin position="707"/>
        <end position="734"/>
    </location>
</feature>
<dbReference type="InterPro" id="IPR000601">
    <property type="entry name" value="PKD_dom"/>
</dbReference>
<dbReference type="NCBIfam" id="TIGR04131">
    <property type="entry name" value="Bac_Flav_CTERM"/>
    <property type="match status" value="1"/>
</dbReference>
<accession>A0A173MIB7</accession>
<feature type="domain" description="PKD" evidence="1">
    <location>
        <begin position="758"/>
        <end position="841"/>
    </location>
</feature>
<dbReference type="Pfam" id="PF18911">
    <property type="entry name" value="PKD_4"/>
    <property type="match status" value="4"/>
</dbReference>
<dbReference type="InterPro" id="IPR035986">
    <property type="entry name" value="PKD_dom_sf"/>
</dbReference>
<sequence length="1351" mass="144769">MLACVAGLCNLAEGQQLTNAGKEFWVGYGHHQFFETGNTNGQEMVLYLSAEQAAKVTVSINGTTWSRDYNVAANTVVATEYMPKSGLSDCRLYTIPPSFGGTGSEGVFNRGIHIVSDVPIVAYAHIFGANSSGATMLLPVNTWGFTYTSLNFTQYFNIDCFSWLNVIANHDNTKVQITTTTPTRGGHNANETFEITLNKGQVYQMLGAGISNPAGNGYDITGTTVKSVPNAGGECYPIAVFSGSSRTRMFLNCTTSMGGDNYIQQVFPSQAWGKQYLTAPTSISTSARVLMPNYYRVLVNDPATVVKWNGIPLTGLINNQYYEFSSSSADYISADKPIMVAQYMPSTGCNGSVLGDEEMFYISPMEQAIKHVAFYRNTKMNIEVNYLTLIIPTEGVKSLKIDGSSTFDYQYAHTNMPGYTVIVKRWKAAQAQVSVSSDSAFTAITYGEGGTESYGYNAGAYFDNLNGIGEIKNLYSSDTTASVYTCRKTPFLLAVWIAYKPTQLLWAFSEAGNIVPATDVMEVNPVAVDSQKINNVWYYRYKLAQSYSYTDTGMQVIPVYSTHPAIENCNHTEIINIVITVKNNAVADFSFSNSRSGAGTTNCRLDTFYFAAQTTATRLRWSFSTDIADTSLLATPAKYYAAAGIYPVHLQGIYPDGCVADTVKNVQVYQPPTAGFTLPAGVCAQTAAPLTGTGAYSGPAAIQGVYWQWGDGRTSTDMNTTSVTYANAGTYTVKQVVKVSGMCVSDTASKVITVYGKPTPAFTASQGCLGADGMAQFTNTSTVSDNQTMTYLWSFGDPASGAANASTITDPKHYYSAYNTYTISLQATTSNGCVADTLVRVAFSLKPAFTYDALDNVCVNTKGTVSVAKAAVTNGVEGSGVYWGPGTDGAGNFTAAIAGEGTHSIWYVFQAKGGCRDSAAQTITVYPKPTAAFTAGNTSFCANTTTTLADASTITSGTIQSWYWNLGNGKTVMYANGSAFTAAYAAGNYTVKHVVMSDKNCVSDTASQILAVHPLPVADFTVPGYVCLPAGKAQFTNKTTVQGGESMAYVWNFGDGSTTTTTVHPLHTYASAGTYIIRLQATTASGCVHDTTKNIAQFYNQPQAGFTVSPEAACQDATVKFTNTSVANGGSITKWNWLFGDGTTSSTTNPDKKYEKAGDYVARLIVNSSEGCASDTASKNVSIFLRPVVDAGPDFIVEEGASVTLAATVTDATAALLWTPAAGLSNATALRPTLVAMEDITYKLTATNAHNCTGWDTAHVKILRTVLVPNIFTPNGDGINDTWVIKNLSDYTNAVMQVFDRYGSRIWQLTGYAHAWDGTVNQKPVPPATYYYIIDLKNGTKPLSGAVTIIR</sequence>
<dbReference type="InterPro" id="IPR013783">
    <property type="entry name" value="Ig-like_fold"/>
</dbReference>
<evidence type="ECO:0000259" key="1">
    <source>
        <dbReference type="PROSITE" id="PS50093"/>
    </source>
</evidence>
<dbReference type="Proteomes" id="UP000186917">
    <property type="component" value="Unassembled WGS sequence"/>
</dbReference>
<dbReference type="SMART" id="SM00089">
    <property type="entry name" value="PKD"/>
    <property type="match status" value="6"/>
</dbReference>
<dbReference type="InterPro" id="IPR022409">
    <property type="entry name" value="PKD/Chitinase_dom"/>
</dbReference>
<dbReference type="STRING" id="477680.SAMN05421788_102216"/>
<organism evidence="2 3">
    <name type="scientific">Filimonas lacunae</name>
    <dbReference type="NCBI Taxonomy" id="477680"/>
    <lineage>
        <taxon>Bacteria</taxon>
        <taxon>Pseudomonadati</taxon>
        <taxon>Bacteroidota</taxon>
        <taxon>Chitinophagia</taxon>
        <taxon>Chitinophagales</taxon>
        <taxon>Chitinophagaceae</taxon>
        <taxon>Filimonas</taxon>
    </lineage>
</organism>
<dbReference type="SUPFAM" id="SSF49299">
    <property type="entry name" value="PKD domain"/>
    <property type="match status" value="6"/>
</dbReference>
<dbReference type="PROSITE" id="PS50093">
    <property type="entry name" value="PKD"/>
    <property type="match status" value="4"/>
</dbReference>
<evidence type="ECO:0000313" key="2">
    <source>
        <dbReference type="EMBL" id="SIS94123.1"/>
    </source>
</evidence>
<dbReference type="InterPro" id="IPR026341">
    <property type="entry name" value="T9SS_type_B"/>
</dbReference>
<proteinExistence type="predicted"/>
<dbReference type="InterPro" id="IPR035234">
    <property type="entry name" value="IgGFc-bd_N"/>
</dbReference>
<dbReference type="Pfam" id="PF13585">
    <property type="entry name" value="CHU_C"/>
    <property type="match status" value="1"/>
</dbReference>
<dbReference type="EMBL" id="FTOR01000002">
    <property type="protein sequence ID" value="SIS94123.1"/>
    <property type="molecule type" value="Genomic_DNA"/>
</dbReference>
<dbReference type="Pfam" id="PF17517">
    <property type="entry name" value="IgGFc_binding"/>
    <property type="match status" value="1"/>
</dbReference>
<evidence type="ECO:0000313" key="3">
    <source>
        <dbReference type="Proteomes" id="UP000186917"/>
    </source>
</evidence>
<protein>
    <submittedName>
        <fullName evidence="2">Gliding motility-associated C-terminal domain-containing protein</fullName>
    </submittedName>
</protein>
<dbReference type="Gene3D" id="2.60.40.10">
    <property type="entry name" value="Immunoglobulins"/>
    <property type="match status" value="5"/>
</dbReference>
<keyword evidence="3" id="KW-1185">Reference proteome</keyword>
<dbReference type="KEGG" id="fln:FLA_3181"/>
<feature type="domain" description="PKD" evidence="1">
    <location>
        <begin position="1102"/>
        <end position="1188"/>
    </location>
</feature>